<dbReference type="InterPro" id="IPR037848">
    <property type="entry name" value="GEM-like"/>
</dbReference>
<evidence type="ECO:0000256" key="1">
    <source>
        <dbReference type="ARBA" id="ARBA00009414"/>
    </source>
</evidence>
<dbReference type="EMBL" id="VDCV01000004">
    <property type="protein sequence ID" value="KAB5560775.1"/>
    <property type="molecule type" value="Genomic_DNA"/>
</dbReference>
<accession>A0A5N5N046</accession>
<reference evidence="5" key="1">
    <citation type="journal article" date="2019" name="Gigascience">
        <title>De novo genome assembly of the endangered Acer yangbiense, a plant species with extremely small populations endemic to Yunnan Province, China.</title>
        <authorList>
            <person name="Yang J."/>
            <person name="Wariss H.M."/>
            <person name="Tao L."/>
            <person name="Zhang R."/>
            <person name="Yun Q."/>
            <person name="Hollingsworth P."/>
            <person name="Dao Z."/>
            <person name="Luo G."/>
            <person name="Guo H."/>
            <person name="Ma Y."/>
            <person name="Sun W."/>
        </authorList>
    </citation>
    <scope>NUCLEOTIDE SEQUENCE [LARGE SCALE GENOMIC DNA]</scope>
    <source>
        <strain evidence="5">cv. br00</strain>
    </source>
</reference>
<dbReference type="SMART" id="SM00568">
    <property type="entry name" value="GRAM"/>
    <property type="match status" value="1"/>
</dbReference>
<protein>
    <recommendedName>
        <fullName evidence="3">GRAM domain-containing protein</fullName>
    </recommendedName>
</protein>
<dbReference type="InterPro" id="IPR011993">
    <property type="entry name" value="PH-like_dom_sf"/>
</dbReference>
<comment type="similarity">
    <text evidence="1">Belongs to the GEM family.</text>
</comment>
<dbReference type="Proteomes" id="UP000326939">
    <property type="component" value="Chromosome 4"/>
</dbReference>
<evidence type="ECO:0000259" key="3">
    <source>
        <dbReference type="SMART" id="SM00568"/>
    </source>
</evidence>
<evidence type="ECO:0000313" key="4">
    <source>
        <dbReference type="EMBL" id="KAB5560775.1"/>
    </source>
</evidence>
<sequence>MPISRFIPRPCFDSLGSSSSTDHQGADDEADKPGGSRRLAGLIIDRVRSAGLSDSIKFEAKKIKEGGKKNIFKQEFQVREGEKLFKASHCCLSTEAGPVAGLLFISTERIAFCSQRSITSEIILQSEIETDKKIEIPISNIRETSLNDPQQKNMTILTTDNSEFQFMDFLRYDKAYQNLQAAIRKAKSSK</sequence>
<feature type="domain" description="GRAM" evidence="3">
    <location>
        <begin position="70"/>
        <end position="135"/>
    </location>
</feature>
<name>A0A5N5N046_9ROSI</name>
<proteinExistence type="inferred from homology"/>
<organism evidence="4 5">
    <name type="scientific">Salix brachista</name>
    <dbReference type="NCBI Taxonomy" id="2182728"/>
    <lineage>
        <taxon>Eukaryota</taxon>
        <taxon>Viridiplantae</taxon>
        <taxon>Streptophyta</taxon>
        <taxon>Embryophyta</taxon>
        <taxon>Tracheophyta</taxon>
        <taxon>Spermatophyta</taxon>
        <taxon>Magnoliopsida</taxon>
        <taxon>eudicotyledons</taxon>
        <taxon>Gunneridae</taxon>
        <taxon>Pentapetalae</taxon>
        <taxon>rosids</taxon>
        <taxon>fabids</taxon>
        <taxon>Malpighiales</taxon>
        <taxon>Salicaceae</taxon>
        <taxon>Saliceae</taxon>
        <taxon>Salix</taxon>
    </lineage>
</organism>
<dbReference type="Pfam" id="PF02893">
    <property type="entry name" value="GRAM"/>
    <property type="match status" value="1"/>
</dbReference>
<keyword evidence="5" id="KW-1185">Reference proteome</keyword>
<comment type="caution">
    <text evidence="4">The sequence shown here is derived from an EMBL/GenBank/DDBJ whole genome shotgun (WGS) entry which is preliminary data.</text>
</comment>
<dbReference type="AlphaFoldDB" id="A0A5N5N046"/>
<feature type="region of interest" description="Disordered" evidence="2">
    <location>
        <begin position="1"/>
        <end position="36"/>
    </location>
</feature>
<evidence type="ECO:0000256" key="2">
    <source>
        <dbReference type="SAM" id="MobiDB-lite"/>
    </source>
</evidence>
<dbReference type="InterPro" id="IPR004182">
    <property type="entry name" value="GRAM"/>
</dbReference>
<gene>
    <name evidence="4" type="ORF">DKX38_005732</name>
</gene>
<evidence type="ECO:0000313" key="5">
    <source>
        <dbReference type="Proteomes" id="UP000326939"/>
    </source>
</evidence>
<dbReference type="PANTHER" id="PTHR31969">
    <property type="entry name" value="GEM-LIKE PROTEIN 2"/>
    <property type="match status" value="1"/>
</dbReference>
<dbReference type="Gene3D" id="2.30.29.30">
    <property type="entry name" value="Pleckstrin-homology domain (PH domain)/Phosphotyrosine-binding domain (PTB)"/>
    <property type="match status" value="1"/>
</dbReference>